<proteinExistence type="predicted"/>
<name>A0ABY4XIE4_9BACT</name>
<evidence type="ECO:0000313" key="3">
    <source>
        <dbReference type="Proteomes" id="UP001055420"/>
    </source>
</evidence>
<dbReference type="Proteomes" id="UP001055420">
    <property type="component" value="Chromosome"/>
</dbReference>
<dbReference type="EMBL" id="CP098805">
    <property type="protein sequence ID" value="USJ30186.1"/>
    <property type="molecule type" value="Genomic_DNA"/>
</dbReference>
<protein>
    <submittedName>
        <fullName evidence="2">Uncharacterized protein</fullName>
    </submittedName>
</protein>
<keyword evidence="3" id="KW-1185">Reference proteome</keyword>
<dbReference type="RefSeq" id="WP_235166024.1">
    <property type="nucleotide sequence ID" value="NZ_CP098805.1"/>
</dbReference>
<gene>
    <name evidence="2" type="ORF">NFI80_20265</name>
</gene>
<accession>A0ABY4XIE4</accession>
<reference evidence="2" key="1">
    <citation type="submission" date="2022-06" db="EMBL/GenBank/DDBJ databases">
        <title>Novel species in genus Dyadobacter.</title>
        <authorList>
            <person name="Ma C."/>
        </authorList>
    </citation>
    <scope>NUCLEOTIDE SEQUENCE</scope>
    <source>
        <strain evidence="2">CY22</strain>
    </source>
</reference>
<evidence type="ECO:0000313" key="2">
    <source>
        <dbReference type="EMBL" id="USJ30186.1"/>
    </source>
</evidence>
<organism evidence="2 3">
    <name type="scientific">Dyadobacter chenhuakuii</name>
    <dbReference type="NCBI Taxonomy" id="2909339"/>
    <lineage>
        <taxon>Bacteria</taxon>
        <taxon>Pseudomonadati</taxon>
        <taxon>Bacteroidota</taxon>
        <taxon>Cytophagia</taxon>
        <taxon>Cytophagales</taxon>
        <taxon>Spirosomataceae</taxon>
        <taxon>Dyadobacter</taxon>
    </lineage>
</organism>
<sequence length="89" mass="10187">MSTRTWLIKAIACALKKMLESKVEGECYSFKARANGWLAITQLMLRQLYTTWDKRTTKGECPKSELLEEGEKSLSVNTLRPSHGRDTHL</sequence>
<feature type="region of interest" description="Disordered" evidence="1">
    <location>
        <begin position="68"/>
        <end position="89"/>
    </location>
</feature>
<evidence type="ECO:0000256" key="1">
    <source>
        <dbReference type="SAM" id="MobiDB-lite"/>
    </source>
</evidence>